<evidence type="ECO:0000256" key="1">
    <source>
        <dbReference type="ARBA" id="ARBA00004141"/>
    </source>
</evidence>
<dbReference type="OrthoDB" id="9909019at2759"/>
<evidence type="ECO:0000313" key="14">
    <source>
        <dbReference type="Proteomes" id="UP000076842"/>
    </source>
</evidence>
<dbReference type="GO" id="GO:0016020">
    <property type="term" value="C:membrane"/>
    <property type="evidence" value="ECO:0007669"/>
    <property type="project" value="UniProtKB-SubCell"/>
</dbReference>
<keyword evidence="14" id="KW-1185">Reference proteome</keyword>
<feature type="region of interest" description="Disordered" evidence="11">
    <location>
        <begin position="124"/>
        <end position="160"/>
    </location>
</feature>
<keyword evidence="8 10" id="KW-0012">Acyltransferase</keyword>
<evidence type="ECO:0000256" key="8">
    <source>
        <dbReference type="ARBA" id="ARBA00023315"/>
    </source>
</evidence>
<feature type="domain" description="Palmitoyltransferase DHHC" evidence="12">
    <location>
        <begin position="570"/>
        <end position="693"/>
    </location>
</feature>
<dbReference type="STRING" id="1353952.A0A165FNU0"/>
<dbReference type="PANTHER" id="PTHR22883">
    <property type="entry name" value="ZINC FINGER DHHC DOMAIN CONTAINING PROTEIN"/>
    <property type="match status" value="1"/>
</dbReference>
<feature type="compositionally biased region" description="Low complexity" evidence="11">
    <location>
        <begin position="124"/>
        <end position="136"/>
    </location>
</feature>
<keyword evidence="5 10" id="KW-0472">Membrane</keyword>
<feature type="region of interest" description="Disordered" evidence="11">
    <location>
        <begin position="224"/>
        <end position="268"/>
    </location>
</feature>
<comment type="subcellular location">
    <subcellularLocation>
        <location evidence="1">Membrane</location>
        <topology evidence="1">Multi-pass membrane protein</topology>
    </subcellularLocation>
</comment>
<keyword evidence="3 10" id="KW-0812">Transmembrane</keyword>
<dbReference type="GO" id="GO:0006612">
    <property type="term" value="P:protein targeting to membrane"/>
    <property type="evidence" value="ECO:0007669"/>
    <property type="project" value="TreeGrafter"/>
</dbReference>
<dbReference type="GO" id="GO:0005794">
    <property type="term" value="C:Golgi apparatus"/>
    <property type="evidence" value="ECO:0007669"/>
    <property type="project" value="TreeGrafter"/>
</dbReference>
<dbReference type="PROSITE" id="PS50216">
    <property type="entry name" value="DHHC"/>
    <property type="match status" value="1"/>
</dbReference>
<dbReference type="EMBL" id="KV423969">
    <property type="protein sequence ID" value="KZT57003.1"/>
    <property type="molecule type" value="Genomic_DNA"/>
</dbReference>
<keyword evidence="7" id="KW-0449">Lipoprotein</keyword>
<keyword evidence="2 10" id="KW-0808">Transferase</keyword>
<sequence>MAAPSAPSLPSSSNPNSYVVRVDPLRIDERATSPTTDATAVFYGSRSNSPLRRARSTSNASRGTQSGDVAERAPSIRSTARSNNASSSTDKLLNRHNTQPYAYPRVINNTGTVGPVPAASFHSLAQSLQQPQSSRSHTPHIHPHPSFVNAQRTSNISSTSRKVIDPTFLYRPPSISVSRSERPIPMNSLGRHPSGRSAHSNRSGASGLHTSRRRERMLENNLHGYQSDGYLSDGPRSGYGSDGPRSGYGSDGPRSGYGSDGPRGYVSDTGRVRRMLPIGPDRPLAVHNSMSRRLERELPLAGDRRSWDNRWMEHVETMGIGRVAGESGRGGRLTDTEEERNIGFGMIVPDDSPRMDEPSSPQEPARSQYESERRYGGSTRGSPNVRTIESLQDEDMTSQSGPTPKKPHFAPLPPPGSRTQGKVEFSYGDKSEKAHIPLARKKATGPRNYEGYPSRNSFFCGGHVIMGGDNPWPFILSLTLCLFMAGIWLAGVGRNCGAVWGNRGWAVLAVGCYGIALVLTSMLLTAFRDPGILPRDLDPDPPYSSAALDEDEPIPLPRDLRARVGTVRVKFCSTCKTYRPPRASHCKVCDNCVDGIDHHCTYLHNCVGRRNYTTFMTFLISAVLMLCLVIVTSALELYSLSYTHGNFVNALRVEPLGAVSFALGIIVIWPVSALLAYHVRLQVLNITTVEQVRAQAHRSMIPGPAPPNAFNLGHWYANVAVVLCRPGGYSWIEPWERKAEDIRQVNPGWRQDEFDERQWGLAR</sequence>
<keyword evidence="4 10" id="KW-1133">Transmembrane helix</keyword>
<accession>A0A165FNU0</accession>
<feature type="compositionally biased region" description="Polar residues" evidence="11">
    <location>
        <begin position="148"/>
        <end position="160"/>
    </location>
</feature>
<feature type="region of interest" description="Disordered" evidence="11">
    <location>
        <begin position="323"/>
        <end position="421"/>
    </location>
</feature>
<feature type="transmembrane region" description="Helical" evidence="10">
    <location>
        <begin position="655"/>
        <end position="677"/>
    </location>
</feature>
<organism evidence="13 14">
    <name type="scientific">Calocera cornea HHB12733</name>
    <dbReference type="NCBI Taxonomy" id="1353952"/>
    <lineage>
        <taxon>Eukaryota</taxon>
        <taxon>Fungi</taxon>
        <taxon>Dikarya</taxon>
        <taxon>Basidiomycota</taxon>
        <taxon>Agaricomycotina</taxon>
        <taxon>Dacrymycetes</taxon>
        <taxon>Dacrymycetales</taxon>
        <taxon>Dacrymycetaceae</taxon>
        <taxon>Calocera</taxon>
    </lineage>
</organism>
<dbReference type="Pfam" id="PF01529">
    <property type="entry name" value="DHHC"/>
    <property type="match status" value="1"/>
</dbReference>
<comment type="similarity">
    <text evidence="10">Belongs to the DHHC palmitoyltransferase family.</text>
</comment>
<dbReference type="InterPro" id="IPR039859">
    <property type="entry name" value="PFA4/ZDH16/20/ERF2-like"/>
</dbReference>
<dbReference type="PANTHER" id="PTHR22883:SF488">
    <property type="entry name" value="PALMITOYLTRANSFERASE"/>
    <property type="match status" value="1"/>
</dbReference>
<evidence type="ECO:0000259" key="12">
    <source>
        <dbReference type="Pfam" id="PF01529"/>
    </source>
</evidence>
<comment type="catalytic activity">
    <reaction evidence="9 10">
        <text>L-cysteinyl-[protein] + hexadecanoyl-CoA = S-hexadecanoyl-L-cysteinyl-[protein] + CoA</text>
        <dbReference type="Rhea" id="RHEA:36683"/>
        <dbReference type="Rhea" id="RHEA-COMP:10131"/>
        <dbReference type="Rhea" id="RHEA-COMP:11032"/>
        <dbReference type="ChEBI" id="CHEBI:29950"/>
        <dbReference type="ChEBI" id="CHEBI:57287"/>
        <dbReference type="ChEBI" id="CHEBI:57379"/>
        <dbReference type="ChEBI" id="CHEBI:74151"/>
        <dbReference type="EC" id="2.3.1.225"/>
    </reaction>
</comment>
<feature type="compositionally biased region" description="Polar residues" evidence="11">
    <location>
        <begin position="380"/>
        <end position="390"/>
    </location>
</feature>
<evidence type="ECO:0000256" key="11">
    <source>
        <dbReference type="SAM" id="MobiDB-lite"/>
    </source>
</evidence>
<feature type="region of interest" description="Disordered" evidence="11">
    <location>
        <begin position="26"/>
        <end position="94"/>
    </location>
</feature>
<keyword evidence="6" id="KW-0564">Palmitate</keyword>
<evidence type="ECO:0000256" key="7">
    <source>
        <dbReference type="ARBA" id="ARBA00023288"/>
    </source>
</evidence>
<dbReference type="EC" id="2.3.1.225" evidence="10"/>
<dbReference type="GO" id="GO:0019706">
    <property type="term" value="F:protein-cysteine S-palmitoyltransferase activity"/>
    <property type="evidence" value="ECO:0007669"/>
    <property type="project" value="UniProtKB-EC"/>
</dbReference>
<protein>
    <recommendedName>
        <fullName evidence="10">Palmitoyltransferase</fullName>
        <ecNumber evidence="10">2.3.1.225</ecNumber>
    </recommendedName>
</protein>
<feature type="region of interest" description="Disordered" evidence="11">
    <location>
        <begin position="172"/>
        <end position="211"/>
    </location>
</feature>
<name>A0A165FNU0_9BASI</name>
<evidence type="ECO:0000256" key="4">
    <source>
        <dbReference type="ARBA" id="ARBA00022989"/>
    </source>
</evidence>
<dbReference type="InterPro" id="IPR001594">
    <property type="entry name" value="Palmitoyltrfase_DHHC"/>
</dbReference>
<evidence type="ECO:0000256" key="2">
    <source>
        <dbReference type="ARBA" id="ARBA00022679"/>
    </source>
</evidence>
<feature type="compositionally biased region" description="Low complexity" evidence="11">
    <location>
        <begin position="77"/>
        <end position="89"/>
    </location>
</feature>
<feature type="compositionally biased region" description="Polar residues" evidence="11">
    <location>
        <begin position="45"/>
        <end position="67"/>
    </location>
</feature>
<proteinExistence type="inferred from homology"/>
<comment type="domain">
    <text evidence="10">The DHHC domain is required for palmitoyltransferase activity.</text>
</comment>
<dbReference type="InParanoid" id="A0A165FNU0"/>
<gene>
    <name evidence="13" type="ORF">CALCODRAFT_496652</name>
</gene>
<dbReference type="Proteomes" id="UP000076842">
    <property type="component" value="Unassembled WGS sequence"/>
</dbReference>
<evidence type="ECO:0000256" key="5">
    <source>
        <dbReference type="ARBA" id="ARBA00023136"/>
    </source>
</evidence>
<evidence type="ECO:0000313" key="13">
    <source>
        <dbReference type="EMBL" id="KZT57003.1"/>
    </source>
</evidence>
<evidence type="ECO:0000256" key="3">
    <source>
        <dbReference type="ARBA" id="ARBA00022692"/>
    </source>
</evidence>
<feature type="compositionally biased region" description="Basic and acidic residues" evidence="11">
    <location>
        <begin position="332"/>
        <end position="341"/>
    </location>
</feature>
<feature type="transmembrane region" description="Helical" evidence="10">
    <location>
        <begin position="474"/>
        <end position="493"/>
    </location>
</feature>
<evidence type="ECO:0000256" key="9">
    <source>
        <dbReference type="ARBA" id="ARBA00048048"/>
    </source>
</evidence>
<evidence type="ECO:0000256" key="10">
    <source>
        <dbReference type="RuleBase" id="RU079119"/>
    </source>
</evidence>
<evidence type="ECO:0000256" key="6">
    <source>
        <dbReference type="ARBA" id="ARBA00023139"/>
    </source>
</evidence>
<reference evidence="13 14" key="1">
    <citation type="journal article" date="2016" name="Mol. Biol. Evol.">
        <title>Comparative Genomics of Early-Diverging Mushroom-Forming Fungi Provides Insights into the Origins of Lignocellulose Decay Capabilities.</title>
        <authorList>
            <person name="Nagy L.G."/>
            <person name="Riley R."/>
            <person name="Tritt A."/>
            <person name="Adam C."/>
            <person name="Daum C."/>
            <person name="Floudas D."/>
            <person name="Sun H."/>
            <person name="Yadav J.S."/>
            <person name="Pangilinan J."/>
            <person name="Larsson K.H."/>
            <person name="Matsuura K."/>
            <person name="Barry K."/>
            <person name="Labutti K."/>
            <person name="Kuo R."/>
            <person name="Ohm R.A."/>
            <person name="Bhattacharya S.S."/>
            <person name="Shirouzu T."/>
            <person name="Yoshinaga Y."/>
            <person name="Martin F.M."/>
            <person name="Grigoriev I.V."/>
            <person name="Hibbett D.S."/>
        </authorList>
    </citation>
    <scope>NUCLEOTIDE SEQUENCE [LARGE SCALE GENOMIC DNA]</scope>
    <source>
        <strain evidence="13 14">HHB12733</strain>
    </source>
</reference>
<feature type="transmembrane region" description="Helical" evidence="10">
    <location>
        <begin position="615"/>
        <end position="635"/>
    </location>
</feature>
<dbReference type="AlphaFoldDB" id="A0A165FNU0"/>
<feature type="transmembrane region" description="Helical" evidence="10">
    <location>
        <begin position="505"/>
        <end position="527"/>
    </location>
</feature>
<dbReference type="GO" id="GO:0005783">
    <property type="term" value="C:endoplasmic reticulum"/>
    <property type="evidence" value="ECO:0007669"/>
    <property type="project" value="TreeGrafter"/>
</dbReference>